<reference evidence="6" key="1">
    <citation type="submission" date="2025-08" db="UniProtKB">
        <authorList>
            <consortium name="Ensembl"/>
        </authorList>
    </citation>
    <scope>IDENTIFICATION</scope>
</reference>
<accession>A0A2K5C402</accession>
<feature type="compositionally biased region" description="Low complexity" evidence="5">
    <location>
        <begin position="481"/>
        <end position="490"/>
    </location>
</feature>
<comment type="similarity">
    <text evidence="2">Belongs to the PAF1 family.</text>
</comment>
<dbReference type="PANTHER" id="PTHR23188:SF12">
    <property type="entry name" value="RNA POLYMERASE II-ASSOCIATED FACTOR 1 HOMOLOG"/>
    <property type="match status" value="1"/>
</dbReference>
<evidence type="ECO:0000313" key="6">
    <source>
        <dbReference type="Ensembl" id="ENSANAP00000003409.1"/>
    </source>
</evidence>
<evidence type="ECO:0000256" key="2">
    <source>
        <dbReference type="ARBA" id="ARBA00007560"/>
    </source>
</evidence>
<evidence type="ECO:0000256" key="1">
    <source>
        <dbReference type="ARBA" id="ARBA00004123"/>
    </source>
</evidence>
<dbReference type="InterPro" id="IPR007133">
    <property type="entry name" value="RNA_pol_II-assoc_Paf1"/>
</dbReference>
<evidence type="ECO:0000256" key="5">
    <source>
        <dbReference type="SAM" id="MobiDB-lite"/>
    </source>
</evidence>
<organism evidence="6 7">
    <name type="scientific">Aotus nancymaae</name>
    <name type="common">Ma's night monkey</name>
    <dbReference type="NCBI Taxonomy" id="37293"/>
    <lineage>
        <taxon>Eukaryota</taxon>
        <taxon>Metazoa</taxon>
        <taxon>Chordata</taxon>
        <taxon>Craniata</taxon>
        <taxon>Vertebrata</taxon>
        <taxon>Euteleostomi</taxon>
        <taxon>Mammalia</taxon>
        <taxon>Eutheria</taxon>
        <taxon>Euarchontoglires</taxon>
        <taxon>Primates</taxon>
        <taxon>Haplorrhini</taxon>
        <taxon>Platyrrhini</taxon>
        <taxon>Aotidae</taxon>
        <taxon>Aotus</taxon>
    </lineage>
</organism>
<dbReference type="GO" id="GO:0006368">
    <property type="term" value="P:transcription elongation by RNA polymerase II"/>
    <property type="evidence" value="ECO:0007669"/>
    <property type="project" value="InterPro"/>
</dbReference>
<dbReference type="GO" id="GO:0016593">
    <property type="term" value="C:Cdc73/Paf1 complex"/>
    <property type="evidence" value="ECO:0007669"/>
    <property type="project" value="InterPro"/>
</dbReference>
<evidence type="ECO:0000256" key="3">
    <source>
        <dbReference type="ARBA" id="ARBA00020462"/>
    </source>
</evidence>
<reference evidence="6" key="2">
    <citation type="submission" date="2025-09" db="UniProtKB">
        <authorList>
            <consortium name="Ensembl"/>
        </authorList>
    </citation>
    <scope>IDENTIFICATION</scope>
</reference>
<sequence length="514" mass="58185">MAPTIQTQAQREDGHRSGVVCRVKYCNSLPDIPFDPKFITYPFDQNRFVQYKATSLEKQHKHDLLTEPDLGVTIDLINPDTYRIDPNVLLDPADEKLLEEEIQAPTSSKRSQQHAKVVPWMRKTEYISTEFNRYGISNEKPEVKIGVSVKQQFTEEEIYKDRDSQITAIEKTFEDAQKSSHRWRSCLWEVERDSLPFMWINPCAQVIFDSDPAPKDTSGAAALEMMSQAMIRGMMDEEGNQFVAYFLPVEETLKKRKRDQEEEMDYAPDDVYDYKIAREYNWNVKNKASKGYEENYFFIFREGDGVYYNELETRVRLSKRRAKAGVQSGTNALLVVKHRDMNEKELEAQEARKAQLENHEPEEEEEEEMETEEKEAGGSDEEQEKGSSSEKEGSEDERSGSESEREEGDRDEASDKSGSGEDESSEDEARAARDKEEIFGSDADSEDDADSDDEDRGQAQGGSDNDSDSGSDGGGQRSRSRSASPFPSGSEHSAQEDGSEAAASDSSEADSDSD</sequence>
<comment type="subcellular location">
    <subcellularLocation>
        <location evidence="1">Nucleus</location>
    </subcellularLocation>
</comment>
<dbReference type="Ensembl" id="ENSANAT00000021045.1">
    <property type="protein sequence ID" value="ENSANAP00000003409.1"/>
    <property type="gene ID" value="ENSANAG00000019380.1"/>
</dbReference>
<feature type="compositionally biased region" description="Acidic residues" evidence="5">
    <location>
        <begin position="360"/>
        <end position="383"/>
    </location>
</feature>
<proteinExistence type="inferred from homology"/>
<gene>
    <name evidence="6" type="primary">PAF1</name>
</gene>
<feature type="compositionally biased region" description="Basic and acidic residues" evidence="5">
    <location>
        <begin position="346"/>
        <end position="359"/>
    </location>
</feature>
<feature type="region of interest" description="Disordered" evidence="5">
    <location>
        <begin position="346"/>
        <end position="514"/>
    </location>
</feature>
<keyword evidence="4" id="KW-0539">Nucleus</keyword>
<evidence type="ECO:0000256" key="4">
    <source>
        <dbReference type="ARBA" id="ARBA00023242"/>
    </source>
</evidence>
<evidence type="ECO:0000313" key="7">
    <source>
        <dbReference type="Proteomes" id="UP000233020"/>
    </source>
</evidence>
<keyword evidence="7" id="KW-1185">Reference proteome</keyword>
<feature type="compositionally biased region" description="Acidic residues" evidence="5">
    <location>
        <begin position="443"/>
        <end position="455"/>
    </location>
</feature>
<dbReference type="Proteomes" id="UP000233020">
    <property type="component" value="Unplaced"/>
</dbReference>
<dbReference type="GO" id="GO:0003682">
    <property type="term" value="F:chromatin binding"/>
    <property type="evidence" value="ECO:0007669"/>
    <property type="project" value="TreeGrafter"/>
</dbReference>
<dbReference type="Pfam" id="PF03985">
    <property type="entry name" value="Paf1"/>
    <property type="match status" value="1"/>
</dbReference>
<dbReference type="PANTHER" id="PTHR23188">
    <property type="entry name" value="RNA POLYMERASE II-ASSOCIATED FACTOR 1 HOMOLOG"/>
    <property type="match status" value="1"/>
</dbReference>
<dbReference type="GeneTree" id="ENSGT00390000001474"/>
<feature type="compositionally biased region" description="Low complexity" evidence="5">
    <location>
        <begin position="461"/>
        <end position="470"/>
    </location>
</feature>
<dbReference type="GO" id="GO:0000993">
    <property type="term" value="F:RNA polymerase II complex binding"/>
    <property type="evidence" value="ECO:0007669"/>
    <property type="project" value="TreeGrafter"/>
</dbReference>
<dbReference type="AlphaFoldDB" id="A0A2K5C402"/>
<name>A0A2K5C402_AOTNA</name>
<protein>
    <recommendedName>
        <fullName evidence="3">RNA polymerase II-associated factor 1 homolog</fullName>
    </recommendedName>
</protein>
<feature type="compositionally biased region" description="Basic and acidic residues" evidence="5">
    <location>
        <begin position="384"/>
        <end position="419"/>
    </location>
</feature>
<feature type="compositionally biased region" description="Basic and acidic residues" evidence="5">
    <location>
        <begin position="427"/>
        <end position="438"/>
    </location>
</feature>